<sequence>MCIKDLTRGKSYIPVLSHIRDLTRGKSHIPVQSVGDVFQ</sequence>
<dbReference type="Proteomes" id="UP001162483">
    <property type="component" value="Unassembled WGS sequence"/>
</dbReference>
<dbReference type="EMBL" id="CATNWA010019281">
    <property type="protein sequence ID" value="CAI9612349.1"/>
    <property type="molecule type" value="Genomic_DNA"/>
</dbReference>
<comment type="caution">
    <text evidence="1">The sequence shown here is derived from an EMBL/GenBank/DDBJ whole genome shotgun (WGS) entry which is preliminary data.</text>
</comment>
<evidence type="ECO:0000313" key="2">
    <source>
        <dbReference type="Proteomes" id="UP001162483"/>
    </source>
</evidence>
<accession>A0ABN9GTY2</accession>
<organism evidence="1 2">
    <name type="scientific">Staurois parvus</name>
    <dbReference type="NCBI Taxonomy" id="386267"/>
    <lineage>
        <taxon>Eukaryota</taxon>
        <taxon>Metazoa</taxon>
        <taxon>Chordata</taxon>
        <taxon>Craniata</taxon>
        <taxon>Vertebrata</taxon>
        <taxon>Euteleostomi</taxon>
        <taxon>Amphibia</taxon>
        <taxon>Batrachia</taxon>
        <taxon>Anura</taxon>
        <taxon>Neobatrachia</taxon>
        <taxon>Ranoidea</taxon>
        <taxon>Ranidae</taxon>
        <taxon>Staurois</taxon>
    </lineage>
</organism>
<proteinExistence type="predicted"/>
<gene>
    <name evidence="1" type="ORF">SPARVUS_LOCUS14692128</name>
</gene>
<keyword evidence="2" id="KW-1185">Reference proteome</keyword>
<name>A0ABN9GTY2_9NEOB</name>
<protein>
    <submittedName>
        <fullName evidence="1">Uncharacterized protein</fullName>
    </submittedName>
</protein>
<evidence type="ECO:0000313" key="1">
    <source>
        <dbReference type="EMBL" id="CAI9612349.1"/>
    </source>
</evidence>
<reference evidence="1" key="1">
    <citation type="submission" date="2023-05" db="EMBL/GenBank/DDBJ databases">
        <authorList>
            <person name="Stuckert A."/>
        </authorList>
    </citation>
    <scope>NUCLEOTIDE SEQUENCE</scope>
</reference>